<evidence type="ECO:0000313" key="2">
    <source>
        <dbReference type="EMBL" id="KAH7576566.1"/>
    </source>
</evidence>
<dbReference type="PANTHER" id="PTHR48451">
    <property type="entry name" value="DUF4218 DOMAIN-CONTAINING PROTEIN"/>
    <property type="match status" value="1"/>
</dbReference>
<name>A0ABQ8IJ10_9ROSI</name>
<evidence type="ECO:0000259" key="1">
    <source>
        <dbReference type="Pfam" id="PF13960"/>
    </source>
</evidence>
<dbReference type="PANTHER" id="PTHR48451:SF1">
    <property type="entry name" value="DUF4218 DOMAIN-CONTAINING PROTEIN"/>
    <property type="match status" value="1"/>
</dbReference>
<evidence type="ECO:0000313" key="3">
    <source>
        <dbReference type="Proteomes" id="UP000827721"/>
    </source>
</evidence>
<reference evidence="2 3" key="1">
    <citation type="submission" date="2021-02" db="EMBL/GenBank/DDBJ databases">
        <title>Plant Genome Project.</title>
        <authorList>
            <person name="Zhang R.-G."/>
        </authorList>
    </citation>
    <scope>NUCLEOTIDE SEQUENCE [LARGE SCALE GENOMIC DNA]</scope>
    <source>
        <tissue evidence="2">Leaves</tissue>
    </source>
</reference>
<dbReference type="EMBL" id="JAFEMO010000001">
    <property type="protein sequence ID" value="KAH7576566.1"/>
    <property type="molecule type" value="Genomic_DNA"/>
</dbReference>
<keyword evidence="3" id="KW-1185">Reference proteome</keyword>
<accession>A0ABQ8IJ10</accession>
<proteinExistence type="predicted"/>
<dbReference type="Proteomes" id="UP000827721">
    <property type="component" value="Unassembled WGS sequence"/>
</dbReference>
<sequence>MNHEDETNIEAEGDDEMYGLMHNMLGSISNDRVSTETLPEYNTDPMSATDDENIKTLSTLFSEGRRNLFPGCTNIPGFTYDAKKVLKDLGLGALHRYKTYVKNKARSKGSIAEAYIVNESLTFCSMYLHSIETQFNRIHRNDDGGL</sequence>
<dbReference type="Pfam" id="PF13960">
    <property type="entry name" value="DUF4218"/>
    <property type="match status" value="1"/>
</dbReference>
<organism evidence="2 3">
    <name type="scientific">Xanthoceras sorbifolium</name>
    <dbReference type="NCBI Taxonomy" id="99658"/>
    <lineage>
        <taxon>Eukaryota</taxon>
        <taxon>Viridiplantae</taxon>
        <taxon>Streptophyta</taxon>
        <taxon>Embryophyta</taxon>
        <taxon>Tracheophyta</taxon>
        <taxon>Spermatophyta</taxon>
        <taxon>Magnoliopsida</taxon>
        <taxon>eudicotyledons</taxon>
        <taxon>Gunneridae</taxon>
        <taxon>Pentapetalae</taxon>
        <taxon>rosids</taxon>
        <taxon>malvids</taxon>
        <taxon>Sapindales</taxon>
        <taxon>Sapindaceae</taxon>
        <taxon>Xanthoceroideae</taxon>
        <taxon>Xanthoceras</taxon>
    </lineage>
</organism>
<feature type="domain" description="DUF4218" evidence="1">
    <location>
        <begin position="94"/>
        <end position="141"/>
    </location>
</feature>
<protein>
    <recommendedName>
        <fullName evidence="1">DUF4218 domain-containing protein</fullName>
    </recommendedName>
</protein>
<comment type="caution">
    <text evidence="2">The sequence shown here is derived from an EMBL/GenBank/DDBJ whole genome shotgun (WGS) entry which is preliminary data.</text>
</comment>
<gene>
    <name evidence="2" type="ORF">JRO89_XS01G0110900</name>
</gene>
<dbReference type="InterPro" id="IPR025452">
    <property type="entry name" value="DUF4218"/>
</dbReference>